<evidence type="ECO:0000256" key="12">
    <source>
        <dbReference type="ARBA" id="ARBA00023136"/>
    </source>
</evidence>
<evidence type="ECO:0000256" key="7">
    <source>
        <dbReference type="ARBA" id="ARBA00022723"/>
    </source>
</evidence>
<dbReference type="PANTHER" id="PTHR35864">
    <property type="entry name" value="ZINC METALLOPROTEASE MJ0611-RELATED"/>
    <property type="match status" value="1"/>
</dbReference>
<protein>
    <submittedName>
        <fullName evidence="15">Peptidase M50</fullName>
    </submittedName>
</protein>
<keyword evidence="8" id="KW-0378">Hydrolase</keyword>
<keyword evidence="9" id="KW-0862">Zinc</keyword>
<evidence type="ECO:0000256" key="9">
    <source>
        <dbReference type="ARBA" id="ARBA00022833"/>
    </source>
</evidence>
<proteinExistence type="inferred from homology"/>
<comment type="cofactor">
    <cofactor evidence="1">
        <name>Zn(2+)</name>
        <dbReference type="ChEBI" id="CHEBI:29105"/>
    </cofactor>
</comment>
<dbReference type="GO" id="GO:0006508">
    <property type="term" value="P:proteolysis"/>
    <property type="evidence" value="ECO:0007669"/>
    <property type="project" value="UniProtKB-KW"/>
</dbReference>
<dbReference type="PANTHER" id="PTHR35864:SF1">
    <property type="entry name" value="ZINC METALLOPROTEASE YWHC-RELATED"/>
    <property type="match status" value="1"/>
</dbReference>
<keyword evidence="11" id="KW-0482">Metalloprotease</keyword>
<dbReference type="GO" id="GO:0046872">
    <property type="term" value="F:metal ion binding"/>
    <property type="evidence" value="ECO:0007669"/>
    <property type="project" value="UniProtKB-KW"/>
</dbReference>
<evidence type="ECO:0000313" key="16">
    <source>
        <dbReference type="Proteomes" id="UP000053326"/>
    </source>
</evidence>
<comment type="caution">
    <text evidence="15">The sequence shown here is derived from an EMBL/GenBank/DDBJ whole genome shotgun (WGS) entry which is preliminary data.</text>
</comment>
<evidence type="ECO:0000256" key="1">
    <source>
        <dbReference type="ARBA" id="ARBA00001947"/>
    </source>
</evidence>
<accession>A0A101FFY8</accession>
<evidence type="ECO:0000256" key="10">
    <source>
        <dbReference type="ARBA" id="ARBA00022989"/>
    </source>
</evidence>
<evidence type="ECO:0000313" key="15">
    <source>
        <dbReference type="EMBL" id="KUK36322.1"/>
    </source>
</evidence>
<evidence type="ECO:0000256" key="13">
    <source>
        <dbReference type="SAM" id="Phobius"/>
    </source>
</evidence>
<evidence type="ECO:0000256" key="3">
    <source>
        <dbReference type="ARBA" id="ARBA00007931"/>
    </source>
</evidence>
<dbReference type="Pfam" id="PF02163">
    <property type="entry name" value="Peptidase_M50"/>
    <property type="match status" value="1"/>
</dbReference>
<evidence type="ECO:0000256" key="4">
    <source>
        <dbReference type="ARBA" id="ARBA00022475"/>
    </source>
</evidence>
<feature type="transmembrane region" description="Helical" evidence="13">
    <location>
        <begin position="52"/>
        <end position="69"/>
    </location>
</feature>
<comment type="similarity">
    <text evidence="3">Belongs to the peptidase M50B family.</text>
</comment>
<feature type="transmembrane region" description="Helical" evidence="13">
    <location>
        <begin position="89"/>
        <end position="112"/>
    </location>
</feature>
<feature type="transmembrane region" description="Helical" evidence="13">
    <location>
        <begin position="124"/>
        <end position="145"/>
    </location>
</feature>
<evidence type="ECO:0000256" key="11">
    <source>
        <dbReference type="ARBA" id="ARBA00023049"/>
    </source>
</evidence>
<evidence type="ECO:0000256" key="2">
    <source>
        <dbReference type="ARBA" id="ARBA00004651"/>
    </source>
</evidence>
<name>A0A101FFY8_9THEO</name>
<evidence type="ECO:0000256" key="8">
    <source>
        <dbReference type="ARBA" id="ARBA00022801"/>
    </source>
</evidence>
<dbReference type="GO" id="GO:0005886">
    <property type="term" value="C:plasma membrane"/>
    <property type="evidence" value="ECO:0007669"/>
    <property type="project" value="UniProtKB-SubCell"/>
</dbReference>
<dbReference type="CDD" id="cd06158">
    <property type="entry name" value="S2P-M50_like_1"/>
    <property type="match status" value="1"/>
</dbReference>
<dbReference type="Proteomes" id="UP000053326">
    <property type="component" value="Unassembled WGS sequence"/>
</dbReference>
<keyword evidence="6 13" id="KW-0812">Transmembrane</keyword>
<dbReference type="InterPro" id="IPR044537">
    <property type="entry name" value="Rip2-like"/>
</dbReference>
<sequence>MLDLSLTRLVLWLPAVVIALTFHEYAHARVADSLGDPTARYQGRLSLNPLVHIDPLGFLLLLVMGFGWAKPVPVNPLNLRGNMRKGMMLVSAAGPLMNLLVAFTAALILALALPSAGIAGSGALLVQVMRAIVIINVYLAVFNLIPVPPLDGAKVLAGLLPSGDFIYQLERYGPVILLILIFTDIVGVILLPLANILISLLSQIAQIIAAPFAFFF</sequence>
<dbReference type="AlphaFoldDB" id="A0A101FFY8"/>
<comment type="subcellular location">
    <subcellularLocation>
        <location evidence="2">Cell membrane</location>
        <topology evidence="2">Multi-pass membrane protein</topology>
    </subcellularLocation>
</comment>
<gene>
    <name evidence="15" type="ORF">XD66_0973</name>
</gene>
<evidence type="ECO:0000256" key="5">
    <source>
        <dbReference type="ARBA" id="ARBA00022670"/>
    </source>
</evidence>
<keyword evidence="7" id="KW-0479">Metal-binding</keyword>
<dbReference type="GO" id="GO:0008237">
    <property type="term" value="F:metallopeptidase activity"/>
    <property type="evidence" value="ECO:0007669"/>
    <property type="project" value="UniProtKB-KW"/>
</dbReference>
<reference evidence="16" key="1">
    <citation type="journal article" date="2015" name="MBio">
        <title>Genome-Resolved Metagenomic Analysis Reveals Roles for Candidate Phyla and Other Microbial Community Members in Biogeochemical Transformations in Oil Reservoirs.</title>
        <authorList>
            <person name="Hu P."/>
            <person name="Tom L."/>
            <person name="Singh A."/>
            <person name="Thomas B.C."/>
            <person name="Baker B.J."/>
            <person name="Piceno Y.M."/>
            <person name="Andersen G.L."/>
            <person name="Banfield J.F."/>
        </authorList>
    </citation>
    <scope>NUCLEOTIDE SEQUENCE [LARGE SCALE GENOMIC DNA]</scope>
</reference>
<evidence type="ECO:0000256" key="6">
    <source>
        <dbReference type="ARBA" id="ARBA00022692"/>
    </source>
</evidence>
<dbReference type="InterPro" id="IPR008915">
    <property type="entry name" value="Peptidase_M50"/>
</dbReference>
<keyword evidence="10 13" id="KW-1133">Transmembrane helix</keyword>
<dbReference type="InterPro" id="IPR052348">
    <property type="entry name" value="Metallopeptidase_M50B"/>
</dbReference>
<keyword evidence="12 13" id="KW-0472">Membrane</keyword>
<keyword evidence="5" id="KW-0645">Protease</keyword>
<dbReference type="EMBL" id="LGFO01000117">
    <property type="protein sequence ID" value="KUK36322.1"/>
    <property type="molecule type" value="Genomic_DNA"/>
</dbReference>
<feature type="transmembrane region" description="Helical" evidence="13">
    <location>
        <begin position="172"/>
        <end position="190"/>
    </location>
</feature>
<organism evidence="15 16">
    <name type="scientific">Thermacetogenium phaeum</name>
    <dbReference type="NCBI Taxonomy" id="85874"/>
    <lineage>
        <taxon>Bacteria</taxon>
        <taxon>Bacillati</taxon>
        <taxon>Bacillota</taxon>
        <taxon>Clostridia</taxon>
        <taxon>Thermoanaerobacterales</taxon>
        <taxon>Thermoanaerobacteraceae</taxon>
        <taxon>Thermacetogenium</taxon>
    </lineage>
</organism>
<feature type="domain" description="Peptidase M50" evidence="14">
    <location>
        <begin position="125"/>
        <end position="161"/>
    </location>
</feature>
<evidence type="ECO:0000259" key="14">
    <source>
        <dbReference type="Pfam" id="PF02163"/>
    </source>
</evidence>
<keyword evidence="4" id="KW-1003">Cell membrane</keyword>